<keyword evidence="2" id="KW-1185">Reference proteome</keyword>
<protein>
    <recommendedName>
        <fullName evidence="4">Secreted protein</fullName>
    </recommendedName>
</protein>
<evidence type="ECO:0000256" key="1">
    <source>
        <dbReference type="SAM" id="SignalP"/>
    </source>
</evidence>
<evidence type="ECO:0008006" key="4">
    <source>
        <dbReference type="Google" id="ProtNLM"/>
    </source>
</evidence>
<feature type="signal peptide" evidence="1">
    <location>
        <begin position="1"/>
        <end position="25"/>
    </location>
</feature>
<evidence type="ECO:0000313" key="2">
    <source>
        <dbReference type="Proteomes" id="UP000050795"/>
    </source>
</evidence>
<dbReference type="Proteomes" id="UP000050795">
    <property type="component" value="Unassembled WGS sequence"/>
</dbReference>
<reference evidence="2" key="1">
    <citation type="submission" date="2022-06" db="EMBL/GenBank/DDBJ databases">
        <authorList>
            <person name="Berger JAMES D."/>
            <person name="Berger JAMES D."/>
        </authorList>
    </citation>
    <scope>NUCLEOTIDE SEQUENCE [LARGE SCALE GENOMIC DNA]</scope>
</reference>
<evidence type="ECO:0000313" key="3">
    <source>
        <dbReference type="WBParaSite" id="TREG1_130660.1"/>
    </source>
</evidence>
<feature type="chain" id="PRO_5041650459" description="Secreted protein" evidence="1">
    <location>
        <begin position="26"/>
        <end position="76"/>
    </location>
</feature>
<dbReference type="WBParaSite" id="TREG1_130660.1">
    <property type="protein sequence ID" value="TREG1_130660.1"/>
    <property type="gene ID" value="TREG1_130660"/>
</dbReference>
<reference evidence="3" key="2">
    <citation type="submission" date="2023-11" db="UniProtKB">
        <authorList>
            <consortium name="WormBaseParasite"/>
        </authorList>
    </citation>
    <scope>IDENTIFICATION</scope>
</reference>
<keyword evidence="1" id="KW-0732">Signal</keyword>
<organism evidence="2 3">
    <name type="scientific">Trichobilharzia regenti</name>
    <name type="common">Nasal bird schistosome</name>
    <dbReference type="NCBI Taxonomy" id="157069"/>
    <lineage>
        <taxon>Eukaryota</taxon>
        <taxon>Metazoa</taxon>
        <taxon>Spiralia</taxon>
        <taxon>Lophotrochozoa</taxon>
        <taxon>Platyhelminthes</taxon>
        <taxon>Trematoda</taxon>
        <taxon>Digenea</taxon>
        <taxon>Strigeidida</taxon>
        <taxon>Schistosomatoidea</taxon>
        <taxon>Schistosomatidae</taxon>
        <taxon>Trichobilharzia</taxon>
    </lineage>
</organism>
<proteinExistence type="predicted"/>
<sequence>MMRLSISQLGFAIIFLTLLLNGVNGQMGVIFDLKMFILDIWKTFCYRLVDTWGCFLDALPTELGGKNSTCISLPKQ</sequence>
<dbReference type="AlphaFoldDB" id="A0AA85J5R3"/>
<name>A0AA85J5R3_TRIRE</name>
<accession>A0AA85J5R3</accession>